<evidence type="ECO:0000313" key="3">
    <source>
        <dbReference type="EMBL" id="KAH3887997.1"/>
    </source>
</evidence>
<dbReference type="InterPro" id="IPR033053">
    <property type="entry name" value="Hir3/CABIN1"/>
</dbReference>
<dbReference type="InterPro" id="IPR011990">
    <property type="entry name" value="TPR-like_helical_dom_sf"/>
</dbReference>
<reference evidence="3" key="1">
    <citation type="journal article" date="2019" name="bioRxiv">
        <title>The Genome of the Zebra Mussel, Dreissena polymorpha: A Resource for Invasive Species Research.</title>
        <authorList>
            <person name="McCartney M.A."/>
            <person name="Auch B."/>
            <person name="Kono T."/>
            <person name="Mallez S."/>
            <person name="Zhang Y."/>
            <person name="Obille A."/>
            <person name="Becker A."/>
            <person name="Abrahante J.E."/>
            <person name="Garbe J."/>
            <person name="Badalamenti J.P."/>
            <person name="Herman A."/>
            <person name="Mangelson H."/>
            <person name="Liachko I."/>
            <person name="Sullivan S."/>
            <person name="Sone E.D."/>
            <person name="Koren S."/>
            <person name="Silverstein K.A.T."/>
            <person name="Beckman K.B."/>
            <person name="Gohl D.M."/>
        </authorList>
    </citation>
    <scope>NUCLEOTIDE SEQUENCE</scope>
    <source>
        <strain evidence="3">Duluth1</strain>
        <tissue evidence="3">Whole animal</tissue>
    </source>
</reference>
<dbReference type="Proteomes" id="UP000828390">
    <property type="component" value="Unassembled WGS sequence"/>
</dbReference>
<organism evidence="3 4">
    <name type="scientific">Dreissena polymorpha</name>
    <name type="common">Zebra mussel</name>
    <name type="synonym">Mytilus polymorpha</name>
    <dbReference type="NCBI Taxonomy" id="45954"/>
    <lineage>
        <taxon>Eukaryota</taxon>
        <taxon>Metazoa</taxon>
        <taxon>Spiralia</taxon>
        <taxon>Lophotrochozoa</taxon>
        <taxon>Mollusca</taxon>
        <taxon>Bivalvia</taxon>
        <taxon>Autobranchia</taxon>
        <taxon>Heteroconchia</taxon>
        <taxon>Euheterodonta</taxon>
        <taxon>Imparidentia</taxon>
        <taxon>Neoheterodontei</taxon>
        <taxon>Myida</taxon>
        <taxon>Dreissenoidea</taxon>
        <taxon>Dreissenidae</taxon>
        <taxon>Dreissena</taxon>
    </lineage>
</organism>
<dbReference type="GO" id="GO:0005634">
    <property type="term" value="C:nucleus"/>
    <property type="evidence" value="ECO:0007669"/>
    <property type="project" value="UniProtKB-SubCell"/>
</dbReference>
<dbReference type="PANTHER" id="PTHR15502:SF7">
    <property type="entry name" value="CALCINEURIN-BINDING PROTEIN CABIN-1"/>
    <property type="match status" value="1"/>
</dbReference>
<evidence type="ECO:0000256" key="2">
    <source>
        <dbReference type="ARBA" id="ARBA00023242"/>
    </source>
</evidence>
<sequence length="70" mass="8059">MATQAELKMDVPIYKKSVAALRCFKRAVEIDSSNHKLWIEYGTLAYQLHSHASRQIKWVWADGFVSLCSM</sequence>
<protein>
    <submittedName>
        <fullName evidence="3">Uncharacterized protein</fullName>
    </submittedName>
</protein>
<name>A0A9D4N780_DREPO</name>
<evidence type="ECO:0000256" key="1">
    <source>
        <dbReference type="ARBA" id="ARBA00004123"/>
    </source>
</evidence>
<proteinExistence type="predicted"/>
<keyword evidence="4" id="KW-1185">Reference proteome</keyword>
<dbReference type="GO" id="GO:0006325">
    <property type="term" value="P:chromatin organization"/>
    <property type="evidence" value="ECO:0007669"/>
    <property type="project" value="InterPro"/>
</dbReference>
<accession>A0A9D4N780</accession>
<keyword evidence="2" id="KW-0539">Nucleus</keyword>
<dbReference type="AlphaFoldDB" id="A0A9D4N780"/>
<comment type="caution">
    <text evidence="3">The sequence shown here is derived from an EMBL/GenBank/DDBJ whole genome shotgun (WGS) entry which is preliminary data.</text>
</comment>
<dbReference type="EMBL" id="JAIWYP010000001">
    <property type="protein sequence ID" value="KAH3887997.1"/>
    <property type="molecule type" value="Genomic_DNA"/>
</dbReference>
<gene>
    <name evidence="3" type="ORF">DPMN_012018</name>
</gene>
<dbReference type="PANTHER" id="PTHR15502">
    <property type="entry name" value="CALCINEURIN-BINDING PROTEIN CABIN 1-RELATED"/>
    <property type="match status" value="1"/>
</dbReference>
<comment type="subcellular location">
    <subcellularLocation>
        <location evidence="1">Nucleus</location>
    </subcellularLocation>
</comment>
<dbReference type="Gene3D" id="1.25.40.10">
    <property type="entry name" value="Tetratricopeptide repeat domain"/>
    <property type="match status" value="1"/>
</dbReference>
<dbReference type="GO" id="GO:0031491">
    <property type="term" value="F:nucleosome binding"/>
    <property type="evidence" value="ECO:0007669"/>
    <property type="project" value="TreeGrafter"/>
</dbReference>
<evidence type="ECO:0000313" key="4">
    <source>
        <dbReference type="Proteomes" id="UP000828390"/>
    </source>
</evidence>
<reference evidence="3" key="2">
    <citation type="submission" date="2020-11" db="EMBL/GenBank/DDBJ databases">
        <authorList>
            <person name="McCartney M.A."/>
            <person name="Auch B."/>
            <person name="Kono T."/>
            <person name="Mallez S."/>
            <person name="Becker A."/>
            <person name="Gohl D.M."/>
            <person name="Silverstein K.A.T."/>
            <person name="Koren S."/>
            <person name="Bechman K.B."/>
            <person name="Herman A."/>
            <person name="Abrahante J.E."/>
            <person name="Garbe J."/>
        </authorList>
    </citation>
    <scope>NUCLEOTIDE SEQUENCE</scope>
    <source>
        <strain evidence="3">Duluth1</strain>
        <tissue evidence="3">Whole animal</tissue>
    </source>
</reference>